<dbReference type="InterPro" id="IPR043502">
    <property type="entry name" value="DNA/RNA_pol_sf"/>
</dbReference>
<protein>
    <submittedName>
        <fullName evidence="4">Reverse transcriptase Ty1/copia-type domain-containing protein</fullName>
    </submittedName>
</protein>
<dbReference type="PANTHER" id="PTHR11439">
    <property type="entry name" value="GAG-POL-RELATED RETROTRANSPOSON"/>
    <property type="match status" value="1"/>
</dbReference>
<keyword evidence="3" id="KW-1185">Reference proteome</keyword>
<evidence type="ECO:0000313" key="3">
    <source>
        <dbReference type="Proteomes" id="UP000046395"/>
    </source>
</evidence>
<evidence type="ECO:0000259" key="2">
    <source>
        <dbReference type="Pfam" id="PF07727"/>
    </source>
</evidence>
<evidence type="ECO:0000313" key="4">
    <source>
        <dbReference type="WBParaSite" id="TMUE_0000002212.1"/>
    </source>
</evidence>
<sequence>MANFDLVTFTEKPSKLECRNDNIRPVCNWMIGHLYYAKVIVQRWLDVIQSERNPDRIIALLCVVNEILRISQYRKLPYVEHFLVPLNKAMYAAVHCLSLPQFRVFNPILSIWFSLPNVSISGLTSNLVLRVTSSDYFGGAFGEHEQAGPSHIPSYDEILFLHVQLSADDLKNVPLDDILVVGATSEMTKKVGRQLDKFFRTKDLGDVTNYLGIQIEREGDGSFLLHQQRKIDLMLEQHGMLDCKPAATPMEVGSLSMNEESAAMEDNAQYRQVVGSLLYIATVSRPDITMAVGLLCRHVETPTLADWKSVKRVIRYLSGTKHVKLRLCSSTNLEPQCYVDADWAGDKLDRKSTTGYVFKLGNCTISWASHKQSTVALSSTEAEYIAASHTCRELLWLRQLLQDLSMPADGPIVIFEDNQACIKLVDSNRCNARTKHIDVCHHHVRDLRIQDIITLRYCPSSDMLADIFTKPLSKDSFIRFRKLLGLEG</sequence>
<dbReference type="Proteomes" id="UP000046395">
    <property type="component" value="Unassembled WGS sequence"/>
</dbReference>
<dbReference type="SUPFAM" id="SSF56672">
    <property type="entry name" value="DNA/RNA polymerases"/>
    <property type="match status" value="1"/>
</dbReference>
<dbReference type="AlphaFoldDB" id="A0A5S6Q5I8"/>
<dbReference type="WBParaSite" id="TMUE_0000002212.1">
    <property type="protein sequence ID" value="TMUE_0000002212.1"/>
    <property type="gene ID" value="WBGene00298065"/>
</dbReference>
<dbReference type="InterPro" id="IPR013103">
    <property type="entry name" value="RVT_2"/>
</dbReference>
<dbReference type="Gene3D" id="1.25.40.90">
    <property type="match status" value="1"/>
</dbReference>
<dbReference type="CDD" id="cd09272">
    <property type="entry name" value="RNase_HI_RT_Ty1"/>
    <property type="match status" value="1"/>
</dbReference>
<dbReference type="Pfam" id="PF04818">
    <property type="entry name" value="CID"/>
    <property type="match status" value="1"/>
</dbReference>
<reference evidence="4" key="1">
    <citation type="submission" date="2019-12" db="UniProtKB">
        <authorList>
            <consortium name="WormBaseParasite"/>
        </authorList>
    </citation>
    <scope>IDENTIFICATION</scope>
</reference>
<feature type="domain" description="CID" evidence="1">
    <location>
        <begin position="9"/>
        <end position="112"/>
    </location>
</feature>
<dbReference type="InterPro" id="IPR006569">
    <property type="entry name" value="CID_dom"/>
</dbReference>
<dbReference type="STRING" id="70415.A0A5S6Q5I8"/>
<feature type="domain" description="Reverse transcriptase Ty1/copia-type" evidence="2">
    <location>
        <begin position="173"/>
        <end position="251"/>
    </location>
</feature>
<evidence type="ECO:0000259" key="1">
    <source>
        <dbReference type="Pfam" id="PF04818"/>
    </source>
</evidence>
<organism evidence="3 4">
    <name type="scientific">Trichuris muris</name>
    <name type="common">Mouse whipworm</name>
    <dbReference type="NCBI Taxonomy" id="70415"/>
    <lineage>
        <taxon>Eukaryota</taxon>
        <taxon>Metazoa</taxon>
        <taxon>Ecdysozoa</taxon>
        <taxon>Nematoda</taxon>
        <taxon>Enoplea</taxon>
        <taxon>Dorylaimia</taxon>
        <taxon>Trichinellida</taxon>
        <taxon>Trichuridae</taxon>
        <taxon>Trichuris</taxon>
    </lineage>
</organism>
<name>A0A5S6Q5I8_TRIMR</name>
<proteinExistence type="predicted"/>
<dbReference type="InterPro" id="IPR008942">
    <property type="entry name" value="ENTH_VHS"/>
</dbReference>
<dbReference type="Pfam" id="PF07727">
    <property type="entry name" value="RVT_2"/>
    <property type="match status" value="1"/>
</dbReference>
<accession>A0A5S6Q5I8</accession>
<dbReference type="PANTHER" id="PTHR11439:SF483">
    <property type="entry name" value="PEPTIDE SYNTHASE GLIP-LIKE, PUTATIVE (AFU_ORTHOLOGUE AFUA_3G12920)-RELATED"/>
    <property type="match status" value="1"/>
</dbReference>